<evidence type="ECO:0000256" key="10">
    <source>
        <dbReference type="ARBA" id="ARBA00022777"/>
    </source>
</evidence>
<dbReference type="CDD" id="cd00082">
    <property type="entry name" value="HisKA"/>
    <property type="match status" value="1"/>
</dbReference>
<evidence type="ECO:0000313" key="18">
    <source>
        <dbReference type="EMBL" id="MBB6011912.1"/>
    </source>
</evidence>
<feature type="domain" description="HAMP" evidence="17">
    <location>
        <begin position="158"/>
        <end position="210"/>
    </location>
</feature>
<reference evidence="18 19" key="1">
    <citation type="submission" date="2020-08" db="EMBL/GenBank/DDBJ databases">
        <title>Genomic Encyclopedia of Type Strains, Phase IV (KMG-IV): sequencing the most valuable type-strain genomes for metagenomic binning, comparative biology and taxonomic classification.</title>
        <authorList>
            <person name="Goeker M."/>
        </authorList>
    </citation>
    <scope>NUCLEOTIDE SEQUENCE [LARGE SCALE GENOMIC DNA]</scope>
    <source>
        <strain evidence="18 19">DSM 11099</strain>
    </source>
</reference>
<dbReference type="InterPro" id="IPR036097">
    <property type="entry name" value="HisK_dim/P_sf"/>
</dbReference>
<dbReference type="GO" id="GO:0000155">
    <property type="term" value="F:phosphorelay sensor kinase activity"/>
    <property type="evidence" value="ECO:0007669"/>
    <property type="project" value="InterPro"/>
</dbReference>
<evidence type="ECO:0000313" key="19">
    <source>
        <dbReference type="Proteomes" id="UP000533306"/>
    </source>
</evidence>
<dbReference type="Pfam" id="PF00672">
    <property type="entry name" value="HAMP"/>
    <property type="match status" value="1"/>
</dbReference>
<evidence type="ECO:0000256" key="7">
    <source>
        <dbReference type="ARBA" id="ARBA00022679"/>
    </source>
</evidence>
<dbReference type="PROSITE" id="PS50885">
    <property type="entry name" value="HAMP"/>
    <property type="match status" value="1"/>
</dbReference>
<dbReference type="PROSITE" id="PS50109">
    <property type="entry name" value="HIS_KIN"/>
    <property type="match status" value="1"/>
</dbReference>
<dbReference type="SUPFAM" id="SSF47384">
    <property type="entry name" value="Homodimeric domain of signal transducing histidine kinase"/>
    <property type="match status" value="1"/>
</dbReference>
<organism evidence="18 19">
    <name type="scientific">Aquamicrobium lusatiense</name>
    <dbReference type="NCBI Taxonomy" id="89772"/>
    <lineage>
        <taxon>Bacteria</taxon>
        <taxon>Pseudomonadati</taxon>
        <taxon>Pseudomonadota</taxon>
        <taxon>Alphaproteobacteria</taxon>
        <taxon>Hyphomicrobiales</taxon>
        <taxon>Phyllobacteriaceae</taxon>
        <taxon>Aquamicrobium</taxon>
    </lineage>
</organism>
<evidence type="ECO:0000256" key="12">
    <source>
        <dbReference type="ARBA" id="ARBA00022989"/>
    </source>
</evidence>
<dbReference type="InterPro" id="IPR003661">
    <property type="entry name" value="HisK_dim/P_dom"/>
</dbReference>
<feature type="domain" description="Histidine kinase" evidence="16">
    <location>
        <begin position="218"/>
        <end position="418"/>
    </location>
</feature>
<evidence type="ECO:0000259" key="17">
    <source>
        <dbReference type="PROSITE" id="PS50885"/>
    </source>
</evidence>
<dbReference type="EMBL" id="JACHEU010000001">
    <property type="protein sequence ID" value="MBB6011912.1"/>
    <property type="molecule type" value="Genomic_DNA"/>
</dbReference>
<dbReference type="InterPro" id="IPR004358">
    <property type="entry name" value="Sig_transdc_His_kin-like_C"/>
</dbReference>
<evidence type="ECO:0000256" key="13">
    <source>
        <dbReference type="ARBA" id="ARBA00023012"/>
    </source>
</evidence>
<evidence type="ECO:0000259" key="16">
    <source>
        <dbReference type="PROSITE" id="PS50109"/>
    </source>
</evidence>
<keyword evidence="8 15" id="KW-0812">Transmembrane</keyword>
<keyword evidence="12 15" id="KW-1133">Transmembrane helix</keyword>
<dbReference type="InterPro" id="IPR003660">
    <property type="entry name" value="HAMP_dom"/>
</dbReference>
<keyword evidence="19" id="KW-1185">Reference proteome</keyword>
<dbReference type="SUPFAM" id="SSF55874">
    <property type="entry name" value="ATPase domain of HSP90 chaperone/DNA topoisomerase II/histidine kinase"/>
    <property type="match status" value="1"/>
</dbReference>
<sequence length="423" mass="45254">MKSLRNRLVLLLIIAIVTVVGLATFAASRALQPPLPAVTIEPVARQLHLLAALAERDRQDALSIGIRLQDQPAGGIEIERMSQFLNKAMEKTGAARAVTVTQASSTSPLIASVQLDSGAWLISEVPGFGPPQSGGWVLAGWSILIVLGSTAVSIFAASKIIRPLQILEDAINRIGPDGVIPPIPETGSGEVRATAHALNSLSGRLKSAIESRMRLVAAAGHDLRTPMTRMRLRAEFVADDAEREKWLADLQELDAIADSAIRLVKEEVGSDNRETVRLGSLVQEIVDELIPLGYKVTPPSLASLPVAAGPIALKRALRNLIINAATHGGGASIQLEVEGDDAVIKIRDRGPGIPEELLDQVFEPFFRVDAARRKIMPGAGLGLAISKEIIERFRGTITIANSTKPKGLVQTVKLPLARSEERI</sequence>
<evidence type="ECO:0000256" key="1">
    <source>
        <dbReference type="ARBA" id="ARBA00000085"/>
    </source>
</evidence>
<evidence type="ECO:0000256" key="15">
    <source>
        <dbReference type="SAM" id="Phobius"/>
    </source>
</evidence>
<dbReference type="GO" id="GO:0005524">
    <property type="term" value="F:ATP binding"/>
    <property type="evidence" value="ECO:0007669"/>
    <property type="project" value="UniProtKB-KW"/>
</dbReference>
<comment type="subcellular location">
    <subcellularLocation>
        <location evidence="2">Cell inner membrane</location>
        <topology evidence="2">Multi-pass membrane protein</topology>
    </subcellularLocation>
</comment>
<evidence type="ECO:0000256" key="14">
    <source>
        <dbReference type="ARBA" id="ARBA00023136"/>
    </source>
</evidence>
<feature type="transmembrane region" description="Helical" evidence="15">
    <location>
        <begin position="136"/>
        <end position="157"/>
    </location>
</feature>
<keyword evidence="6" id="KW-0597">Phosphoprotein</keyword>
<dbReference type="Gene3D" id="3.30.565.10">
    <property type="entry name" value="Histidine kinase-like ATPase, C-terminal domain"/>
    <property type="match status" value="1"/>
</dbReference>
<evidence type="ECO:0000256" key="8">
    <source>
        <dbReference type="ARBA" id="ARBA00022692"/>
    </source>
</evidence>
<proteinExistence type="predicted"/>
<name>A0A7W9VVC7_9HYPH</name>
<evidence type="ECO:0000256" key="3">
    <source>
        <dbReference type="ARBA" id="ARBA00012438"/>
    </source>
</evidence>
<dbReference type="InterPro" id="IPR005467">
    <property type="entry name" value="His_kinase_dom"/>
</dbReference>
<evidence type="ECO:0000256" key="2">
    <source>
        <dbReference type="ARBA" id="ARBA00004429"/>
    </source>
</evidence>
<evidence type="ECO:0000256" key="6">
    <source>
        <dbReference type="ARBA" id="ARBA00022553"/>
    </source>
</evidence>
<keyword evidence="14 15" id="KW-0472">Membrane</keyword>
<accession>A0A7W9VVC7</accession>
<keyword evidence="9" id="KW-0547">Nucleotide-binding</keyword>
<dbReference type="RefSeq" id="WP_183827460.1">
    <property type="nucleotide sequence ID" value="NZ_JACHEU010000001.1"/>
</dbReference>
<keyword evidence="13" id="KW-0902">Two-component regulatory system</keyword>
<dbReference type="Pfam" id="PF02518">
    <property type="entry name" value="HATPase_c"/>
    <property type="match status" value="1"/>
</dbReference>
<dbReference type="PRINTS" id="PR00344">
    <property type="entry name" value="BCTRLSENSOR"/>
</dbReference>
<dbReference type="InterPro" id="IPR050980">
    <property type="entry name" value="2C_sensor_his_kinase"/>
</dbReference>
<dbReference type="GO" id="GO:0005886">
    <property type="term" value="C:plasma membrane"/>
    <property type="evidence" value="ECO:0007669"/>
    <property type="project" value="UniProtKB-SubCell"/>
</dbReference>
<comment type="catalytic activity">
    <reaction evidence="1">
        <text>ATP + protein L-histidine = ADP + protein N-phospho-L-histidine.</text>
        <dbReference type="EC" id="2.7.13.3"/>
    </reaction>
</comment>
<dbReference type="SMART" id="SM00304">
    <property type="entry name" value="HAMP"/>
    <property type="match status" value="1"/>
</dbReference>
<keyword evidence="10 18" id="KW-0418">Kinase</keyword>
<keyword evidence="5" id="KW-0997">Cell inner membrane</keyword>
<dbReference type="PANTHER" id="PTHR44936">
    <property type="entry name" value="SENSOR PROTEIN CREC"/>
    <property type="match status" value="1"/>
</dbReference>
<keyword evidence="4" id="KW-1003">Cell membrane</keyword>
<dbReference type="Gene3D" id="1.10.287.130">
    <property type="match status" value="1"/>
</dbReference>
<dbReference type="PANTHER" id="PTHR44936:SF5">
    <property type="entry name" value="SENSOR HISTIDINE KINASE ENVZ"/>
    <property type="match status" value="1"/>
</dbReference>
<dbReference type="AlphaFoldDB" id="A0A7W9VVC7"/>
<evidence type="ECO:0000256" key="4">
    <source>
        <dbReference type="ARBA" id="ARBA00022475"/>
    </source>
</evidence>
<dbReference type="EC" id="2.7.13.3" evidence="3"/>
<evidence type="ECO:0000256" key="5">
    <source>
        <dbReference type="ARBA" id="ARBA00022519"/>
    </source>
</evidence>
<evidence type="ECO:0000256" key="9">
    <source>
        <dbReference type="ARBA" id="ARBA00022741"/>
    </source>
</evidence>
<comment type="caution">
    <text evidence="18">The sequence shown here is derived from an EMBL/GenBank/DDBJ whole genome shotgun (WGS) entry which is preliminary data.</text>
</comment>
<gene>
    <name evidence="18" type="ORF">HNR59_001257</name>
</gene>
<evidence type="ECO:0000256" key="11">
    <source>
        <dbReference type="ARBA" id="ARBA00022840"/>
    </source>
</evidence>
<dbReference type="InterPro" id="IPR036890">
    <property type="entry name" value="HATPase_C_sf"/>
</dbReference>
<keyword evidence="11" id="KW-0067">ATP-binding</keyword>
<keyword evidence="7" id="KW-0808">Transferase</keyword>
<protein>
    <recommendedName>
        <fullName evidence="3">histidine kinase</fullName>
        <ecNumber evidence="3">2.7.13.3</ecNumber>
    </recommendedName>
</protein>
<dbReference type="InterPro" id="IPR003594">
    <property type="entry name" value="HATPase_dom"/>
</dbReference>
<dbReference type="SMART" id="SM00387">
    <property type="entry name" value="HATPase_c"/>
    <property type="match status" value="1"/>
</dbReference>
<dbReference type="Proteomes" id="UP000533306">
    <property type="component" value="Unassembled WGS sequence"/>
</dbReference>